<feature type="coiled-coil region" evidence="16">
    <location>
        <begin position="138"/>
        <end position="172"/>
    </location>
</feature>
<evidence type="ECO:0000256" key="8">
    <source>
        <dbReference type="ARBA" id="ARBA00022701"/>
    </source>
</evidence>
<evidence type="ECO:0000256" key="13">
    <source>
        <dbReference type="ARBA" id="ARBA00023328"/>
    </source>
</evidence>
<keyword evidence="8" id="KW-0493">Microtubule</keyword>
<dbReference type="OrthoDB" id="5586015at2759"/>
<evidence type="ECO:0000313" key="18">
    <source>
        <dbReference type="EMBL" id="KAG7195605.1"/>
    </source>
</evidence>
<evidence type="ECO:0000256" key="14">
    <source>
        <dbReference type="ARBA" id="ARBA00030453"/>
    </source>
</evidence>
<dbReference type="PANTHER" id="PTHR28113">
    <property type="entry name" value="DASH COMPLEX SUBUNIT DAM1"/>
    <property type="match status" value="1"/>
</dbReference>
<dbReference type="InterPro" id="IPR013962">
    <property type="entry name" value="DASH_Dam1"/>
</dbReference>
<dbReference type="GO" id="GO:0044732">
    <property type="term" value="C:mitotic spindle pole body"/>
    <property type="evidence" value="ECO:0007669"/>
    <property type="project" value="TreeGrafter"/>
</dbReference>
<dbReference type="RefSeq" id="XP_043051150.1">
    <property type="nucleotide sequence ID" value="XM_043194098.1"/>
</dbReference>
<keyword evidence="7" id="KW-0963">Cytoplasm</keyword>
<keyword evidence="16" id="KW-0175">Coiled coil</keyword>
<evidence type="ECO:0000256" key="6">
    <source>
        <dbReference type="ARBA" id="ARBA00022454"/>
    </source>
</evidence>
<evidence type="ECO:0000256" key="9">
    <source>
        <dbReference type="ARBA" id="ARBA00022829"/>
    </source>
</evidence>
<keyword evidence="10" id="KW-0995">Kinetochore</keyword>
<feature type="region of interest" description="Disordered" evidence="17">
    <location>
        <begin position="210"/>
        <end position="270"/>
    </location>
</feature>
<evidence type="ECO:0000256" key="7">
    <source>
        <dbReference type="ARBA" id="ARBA00022490"/>
    </source>
</evidence>
<comment type="caution">
    <text evidence="18">The sequence shown here is derived from an EMBL/GenBank/DDBJ whole genome shotgun (WGS) entry which is preliminary data.</text>
</comment>
<gene>
    <name evidence="18" type="primary">DAM1</name>
    <name evidence="18" type="ORF">KQ657_003372</name>
</gene>
<dbReference type="GO" id="GO:1990758">
    <property type="term" value="P:mitotic sister chromatid biorientation"/>
    <property type="evidence" value="ECO:0007669"/>
    <property type="project" value="TreeGrafter"/>
</dbReference>
<evidence type="ECO:0000256" key="4">
    <source>
        <dbReference type="ARBA" id="ARBA00010073"/>
    </source>
</evidence>
<name>A0A9P7VD29_9ASCO</name>
<dbReference type="PANTHER" id="PTHR28113:SF1">
    <property type="entry name" value="DASH COMPLEX SUBUNIT DAM1"/>
    <property type="match status" value="1"/>
</dbReference>
<evidence type="ECO:0000256" key="11">
    <source>
        <dbReference type="ARBA" id="ARBA00023212"/>
    </source>
</evidence>
<reference evidence="18" key="1">
    <citation type="submission" date="2021-03" db="EMBL/GenBank/DDBJ databases">
        <authorList>
            <person name="Palmer J.M."/>
        </authorList>
    </citation>
    <scope>NUCLEOTIDE SEQUENCE</scope>
    <source>
        <strain evidence="18">ARV_011</strain>
    </source>
</reference>
<organism evidence="18 19">
    <name type="scientific">Scheffersomyces spartinae</name>
    <dbReference type="NCBI Taxonomy" id="45513"/>
    <lineage>
        <taxon>Eukaryota</taxon>
        <taxon>Fungi</taxon>
        <taxon>Dikarya</taxon>
        <taxon>Ascomycota</taxon>
        <taxon>Saccharomycotina</taxon>
        <taxon>Pichiomycetes</taxon>
        <taxon>Debaryomycetaceae</taxon>
        <taxon>Scheffersomyces</taxon>
    </lineage>
</organism>
<comment type="subcellular location">
    <subcellularLocation>
        <location evidence="3">Chromosome</location>
        <location evidence="3">Centromere</location>
        <location evidence="3">Kinetochore</location>
    </subcellularLocation>
    <subcellularLocation>
        <location evidence="2">Cytoplasm</location>
        <location evidence="2">Cytoskeleton</location>
        <location evidence="2">Spindle</location>
    </subcellularLocation>
    <subcellularLocation>
        <location evidence="1">Nucleus</location>
    </subcellularLocation>
</comment>
<dbReference type="Proteomes" id="UP000790833">
    <property type="component" value="Unassembled WGS sequence"/>
</dbReference>
<dbReference type="GeneID" id="66116746"/>
<accession>A0A9P7VD29</accession>
<keyword evidence="9" id="KW-0159">Chromosome partition</keyword>
<dbReference type="EMBL" id="JAHMUF010000003">
    <property type="protein sequence ID" value="KAG7195605.1"/>
    <property type="molecule type" value="Genomic_DNA"/>
</dbReference>
<evidence type="ECO:0000313" key="19">
    <source>
        <dbReference type="Proteomes" id="UP000790833"/>
    </source>
</evidence>
<comment type="similarity">
    <text evidence="4">Belongs to the DASH complex DAM1 family.</text>
</comment>
<proteinExistence type="inferred from homology"/>
<evidence type="ECO:0000256" key="3">
    <source>
        <dbReference type="ARBA" id="ARBA00004629"/>
    </source>
</evidence>
<keyword evidence="13" id="KW-0137">Centromere</keyword>
<evidence type="ECO:0000256" key="5">
    <source>
        <dbReference type="ARBA" id="ARBA00020497"/>
    </source>
</evidence>
<dbReference type="GO" id="GO:1990537">
    <property type="term" value="C:mitotic spindle polar microtubule"/>
    <property type="evidence" value="ECO:0007669"/>
    <property type="project" value="TreeGrafter"/>
</dbReference>
<comment type="subunit">
    <text evidence="15">Component of the DASH complex consisting of ASK1, DAD1, DAD2, DAD3, DAD4, DAM1, DUO1, HSK3, SPC19 and SPC34, with a stoichiometry of one copy of each subunit per complex. Multiple DASH complexes oligomerize to form a ring that encircles spindle microtubules and organizes the rod-like NDC80 complexes of the outer kinetochore. DASH complex oligomerization strengthens microtubule attachments. Within the complex, DAM1 and DUO1 may form the microtubule connections. On cytoplasmic microtubules, DASH complexes appear to form patches instead of rings. Interacts with the outer kinetochore component NDC80; the interaction is direct.</text>
</comment>
<evidence type="ECO:0000256" key="2">
    <source>
        <dbReference type="ARBA" id="ARBA00004186"/>
    </source>
</evidence>
<evidence type="ECO:0000256" key="17">
    <source>
        <dbReference type="SAM" id="MobiDB-lite"/>
    </source>
</evidence>
<keyword evidence="11" id="KW-0206">Cytoskeleton</keyword>
<evidence type="ECO:0000256" key="12">
    <source>
        <dbReference type="ARBA" id="ARBA00023242"/>
    </source>
</evidence>
<keyword evidence="12" id="KW-0539">Nucleus</keyword>
<evidence type="ECO:0000256" key="15">
    <source>
        <dbReference type="ARBA" id="ARBA00047036"/>
    </source>
</evidence>
<dbReference type="Pfam" id="PF08653">
    <property type="entry name" value="DASH_Dam1"/>
    <property type="match status" value="1"/>
</dbReference>
<keyword evidence="19" id="KW-1185">Reference proteome</keyword>
<keyword evidence="6" id="KW-0158">Chromosome</keyword>
<evidence type="ECO:0000256" key="16">
    <source>
        <dbReference type="SAM" id="Coils"/>
    </source>
</evidence>
<dbReference type="AlphaFoldDB" id="A0A9P7VD29"/>
<evidence type="ECO:0000256" key="10">
    <source>
        <dbReference type="ARBA" id="ARBA00022838"/>
    </source>
</evidence>
<protein>
    <recommendedName>
        <fullName evidence="5">DASH complex subunit DAM1</fullName>
    </recommendedName>
    <alternativeName>
        <fullName evidence="14">Outer kinetochore protein DAM1</fullName>
    </alternativeName>
</protein>
<dbReference type="GO" id="GO:0042729">
    <property type="term" value="C:DASH complex"/>
    <property type="evidence" value="ECO:0007669"/>
    <property type="project" value="InterPro"/>
</dbReference>
<evidence type="ECO:0000256" key="1">
    <source>
        <dbReference type="ARBA" id="ARBA00004123"/>
    </source>
</evidence>
<sequence length="270" mass="30778">MSDEALSSYTVASSPLATDTDQQVVFNIRKPTTRSSEAYLLPKSPKMVHYPNNEDTLPFESPDNMYRLEQLADGMDQLETTIGQLAKVHTLINDHLNESIASLIHGLTISMWCVDYPGVPNKLQIEAMRNHQKAISETRKIESQITLAQKENQLLREKLQQLKQRQNGLRNLRRGNRISGQNSRVPAVVERLTRMAPPIRKPILIKQIKTHKPTSEAIKSKTLQERNTPNNKSRIPKPTLTKNREWGNNPNLNQPPRYLKGLFDSSDESK</sequence>